<dbReference type="EMBL" id="BAAFJT010000038">
    <property type="protein sequence ID" value="GAB0202349.1"/>
    <property type="molecule type" value="Genomic_DNA"/>
</dbReference>
<dbReference type="InterPro" id="IPR040357">
    <property type="entry name" value="Vma22/CCDC115"/>
</dbReference>
<evidence type="ECO:0000313" key="3">
    <source>
        <dbReference type="EMBL" id="GAB0202349.1"/>
    </source>
</evidence>
<name>A0ABC9XX76_GRUJA</name>
<feature type="region of interest" description="Disordered" evidence="2">
    <location>
        <begin position="70"/>
        <end position="114"/>
    </location>
</feature>
<dbReference type="PANTHER" id="PTHR31996:SF2">
    <property type="entry name" value="COILED-COIL DOMAIN-CONTAINING PROTEIN 115"/>
    <property type="match status" value="1"/>
</dbReference>
<dbReference type="PANTHER" id="PTHR31996">
    <property type="entry name" value="COILED-COIL DOMAIN-CONTAINING PROTEIN 115"/>
    <property type="match status" value="1"/>
</dbReference>
<feature type="compositionally biased region" description="Acidic residues" evidence="2">
    <location>
        <begin position="173"/>
        <end position="183"/>
    </location>
</feature>
<dbReference type="Proteomes" id="UP001623348">
    <property type="component" value="Unassembled WGS sequence"/>
</dbReference>
<reference evidence="3 4" key="1">
    <citation type="submission" date="2024-06" db="EMBL/GenBank/DDBJ databases">
        <title>The draft genome of Grus japonensis, version 3.</title>
        <authorList>
            <person name="Nabeshima K."/>
            <person name="Suzuki S."/>
            <person name="Onuma M."/>
        </authorList>
    </citation>
    <scope>NUCLEOTIDE SEQUENCE [LARGE SCALE GENOMIC DNA]</scope>
    <source>
        <strain evidence="3 4">451A</strain>
    </source>
</reference>
<accession>A0ABC9XX76</accession>
<evidence type="ECO:0000256" key="2">
    <source>
        <dbReference type="SAM" id="MobiDB-lite"/>
    </source>
</evidence>
<dbReference type="AlphaFoldDB" id="A0ABC9XX76"/>
<evidence type="ECO:0000256" key="1">
    <source>
        <dbReference type="ARBA" id="ARBA00093634"/>
    </source>
</evidence>
<sequence>MAEPTELDAAALELLEALETLHQRRQFLTQLLRQGWLSLSQARYSLGWHRVSALQYGATMAPRVRVLHRQEPGGSPRFEEVPGTEPEAQLGGDGLRQRRGPPEKGGAAPAPARAPPDPLAWFGVLVPPSLRQAQGCFVQGVTVAVELAGLQGAVMAAATRYRALLRRGGGESGDSEGEGDDGEKDGGGDVKGDGGGKSDVTETAGDAATR</sequence>
<feature type="compositionally biased region" description="Basic and acidic residues" evidence="2">
    <location>
        <begin position="184"/>
        <end position="200"/>
    </location>
</feature>
<organism evidence="3 4">
    <name type="scientific">Grus japonensis</name>
    <name type="common">Japanese crane</name>
    <name type="synonym">Red-crowned crane</name>
    <dbReference type="NCBI Taxonomy" id="30415"/>
    <lineage>
        <taxon>Eukaryota</taxon>
        <taxon>Metazoa</taxon>
        <taxon>Chordata</taxon>
        <taxon>Craniata</taxon>
        <taxon>Vertebrata</taxon>
        <taxon>Euteleostomi</taxon>
        <taxon>Archelosauria</taxon>
        <taxon>Archosauria</taxon>
        <taxon>Dinosauria</taxon>
        <taxon>Saurischia</taxon>
        <taxon>Theropoda</taxon>
        <taxon>Coelurosauria</taxon>
        <taxon>Aves</taxon>
        <taxon>Neognathae</taxon>
        <taxon>Neoaves</taxon>
        <taxon>Gruiformes</taxon>
        <taxon>Gruidae</taxon>
        <taxon>Grus</taxon>
    </lineage>
</organism>
<keyword evidence="4" id="KW-1185">Reference proteome</keyword>
<feature type="region of interest" description="Disordered" evidence="2">
    <location>
        <begin position="166"/>
        <end position="210"/>
    </location>
</feature>
<proteinExistence type="predicted"/>
<evidence type="ECO:0000313" key="4">
    <source>
        <dbReference type="Proteomes" id="UP001623348"/>
    </source>
</evidence>
<dbReference type="Pfam" id="PF21730">
    <property type="entry name" value="Vma22_CCDC115"/>
    <property type="match status" value="1"/>
</dbReference>
<comment type="caution">
    <text evidence="3">The sequence shown here is derived from an EMBL/GenBank/DDBJ whole genome shotgun (WGS) entry which is preliminary data.</text>
</comment>
<gene>
    <name evidence="3" type="ORF">GRJ2_002700500</name>
</gene>
<protein>
    <recommendedName>
        <fullName evidence="1">Vacuolar ATPase assembly protein VMA22</fullName>
    </recommendedName>
</protein>